<evidence type="ECO:0000256" key="1">
    <source>
        <dbReference type="ARBA" id="ARBA00004245"/>
    </source>
</evidence>
<dbReference type="SUPFAM" id="SSF48371">
    <property type="entry name" value="ARM repeat"/>
    <property type="match status" value="1"/>
</dbReference>
<dbReference type="InterPro" id="IPR016024">
    <property type="entry name" value="ARM-type_fold"/>
</dbReference>
<dbReference type="GO" id="GO:0005856">
    <property type="term" value="C:cytoskeleton"/>
    <property type="evidence" value="ECO:0007669"/>
    <property type="project" value="UniProtKB-SubCell"/>
</dbReference>
<dbReference type="InterPro" id="IPR045110">
    <property type="entry name" value="XMAP215"/>
</dbReference>
<dbReference type="FunFam" id="1.25.10.10:FF:000068">
    <property type="entry name" value="cytoskeleton-associated protein 5 isoform X1"/>
    <property type="match status" value="1"/>
</dbReference>
<dbReference type="InterPro" id="IPR034085">
    <property type="entry name" value="TOG"/>
</dbReference>
<dbReference type="GO" id="GO:0046785">
    <property type="term" value="P:microtubule polymerization"/>
    <property type="evidence" value="ECO:0007669"/>
    <property type="project" value="InterPro"/>
</dbReference>
<dbReference type="SMART" id="SM01349">
    <property type="entry name" value="TOG"/>
    <property type="match status" value="2"/>
</dbReference>
<evidence type="ECO:0000259" key="5">
    <source>
        <dbReference type="SMART" id="SM01349"/>
    </source>
</evidence>
<comment type="subcellular location">
    <subcellularLocation>
        <location evidence="1">Cytoplasm</location>
        <location evidence="1">Cytoskeleton</location>
    </subcellularLocation>
</comment>
<dbReference type="STRING" id="1314771.A0A197JWZ5"/>
<evidence type="ECO:0000313" key="6">
    <source>
        <dbReference type="EMBL" id="OAQ29473.1"/>
    </source>
</evidence>
<keyword evidence="2" id="KW-0963">Cytoplasm</keyword>
<evidence type="ECO:0000256" key="3">
    <source>
        <dbReference type="ARBA" id="ARBA00023212"/>
    </source>
</evidence>
<dbReference type="GO" id="GO:0007051">
    <property type="term" value="P:spindle organization"/>
    <property type="evidence" value="ECO:0007669"/>
    <property type="project" value="InterPro"/>
</dbReference>
<dbReference type="PANTHER" id="PTHR12609">
    <property type="entry name" value="MICROTUBULE ASSOCIATED PROTEIN XMAP215"/>
    <property type="match status" value="1"/>
</dbReference>
<dbReference type="Proteomes" id="UP000078512">
    <property type="component" value="Unassembled WGS sequence"/>
</dbReference>
<dbReference type="GO" id="GO:0051010">
    <property type="term" value="F:microtubule plus-end binding"/>
    <property type="evidence" value="ECO:0007669"/>
    <property type="project" value="InterPro"/>
</dbReference>
<dbReference type="GO" id="GO:0030951">
    <property type="term" value="P:establishment or maintenance of microtubule cytoskeleton polarity"/>
    <property type="evidence" value="ECO:0007669"/>
    <property type="project" value="InterPro"/>
</dbReference>
<dbReference type="EMBL" id="KV442041">
    <property type="protein sequence ID" value="OAQ29473.1"/>
    <property type="molecule type" value="Genomic_DNA"/>
</dbReference>
<accession>A0A197JWZ5</accession>
<evidence type="ECO:0000256" key="2">
    <source>
        <dbReference type="ARBA" id="ARBA00022490"/>
    </source>
</evidence>
<feature type="domain" description="TOG" evidence="5">
    <location>
        <begin position="1"/>
        <end position="231"/>
    </location>
</feature>
<dbReference type="OrthoDB" id="205662at2759"/>
<gene>
    <name evidence="6" type="ORF">K457DRAFT_1891727</name>
</gene>
<keyword evidence="7" id="KW-1185">Reference proteome</keyword>
<name>A0A197JWZ5_9FUNG</name>
<evidence type="ECO:0000313" key="7">
    <source>
        <dbReference type="Proteomes" id="UP000078512"/>
    </source>
</evidence>
<evidence type="ECO:0000256" key="4">
    <source>
        <dbReference type="SAM" id="MobiDB-lite"/>
    </source>
</evidence>
<dbReference type="AlphaFoldDB" id="A0A197JWZ5"/>
<keyword evidence="3" id="KW-0206">Cytoskeleton</keyword>
<dbReference type="Pfam" id="PF21041">
    <property type="entry name" value="XMAP215_CLASP_TOG"/>
    <property type="match status" value="1"/>
</dbReference>
<proteinExistence type="predicted"/>
<dbReference type="GO" id="GO:0061863">
    <property type="term" value="F:microtubule plus end polymerase"/>
    <property type="evidence" value="ECO:0007669"/>
    <property type="project" value="InterPro"/>
</dbReference>
<dbReference type="Gene3D" id="1.25.10.10">
    <property type="entry name" value="Leucine-rich Repeat Variant"/>
    <property type="match status" value="2"/>
</dbReference>
<protein>
    <submittedName>
        <fullName evidence="6">ARM repeat-containing protein</fullName>
    </submittedName>
</protein>
<organism evidence="6 7">
    <name type="scientific">Linnemannia elongata AG-77</name>
    <dbReference type="NCBI Taxonomy" id="1314771"/>
    <lineage>
        <taxon>Eukaryota</taxon>
        <taxon>Fungi</taxon>
        <taxon>Fungi incertae sedis</taxon>
        <taxon>Mucoromycota</taxon>
        <taxon>Mortierellomycotina</taxon>
        <taxon>Mortierellomycetes</taxon>
        <taxon>Mortierellales</taxon>
        <taxon>Mortierellaceae</taxon>
        <taxon>Linnemannia</taxon>
    </lineage>
</organism>
<feature type="domain" description="TOG" evidence="5">
    <location>
        <begin position="250"/>
        <end position="483"/>
    </location>
</feature>
<feature type="region of interest" description="Disordered" evidence="4">
    <location>
        <begin position="545"/>
        <end position="609"/>
    </location>
</feature>
<dbReference type="InterPro" id="IPR011989">
    <property type="entry name" value="ARM-like"/>
</dbReference>
<reference evidence="6 7" key="1">
    <citation type="submission" date="2016-05" db="EMBL/GenBank/DDBJ databases">
        <title>Genome sequencing reveals origins of a unique bacterial endosymbiosis in the earliest lineages of terrestrial Fungi.</title>
        <authorList>
            <consortium name="DOE Joint Genome Institute"/>
            <person name="Uehling J."/>
            <person name="Gryganskyi A."/>
            <person name="Hameed K."/>
            <person name="Tschaplinski T."/>
            <person name="Misztal P."/>
            <person name="Wu S."/>
            <person name="Desiro A."/>
            <person name="Vande Pol N."/>
            <person name="Du Z.-Y."/>
            <person name="Zienkiewicz A."/>
            <person name="Zienkiewicz K."/>
            <person name="Morin E."/>
            <person name="Tisserant E."/>
            <person name="Splivallo R."/>
            <person name="Hainaut M."/>
            <person name="Henrissat B."/>
            <person name="Ohm R."/>
            <person name="Kuo A."/>
            <person name="Yan J."/>
            <person name="Lipzen A."/>
            <person name="Nolan M."/>
            <person name="Labutti K."/>
            <person name="Barry K."/>
            <person name="Goldstein A."/>
            <person name="Labbe J."/>
            <person name="Schadt C."/>
            <person name="Tuskan G."/>
            <person name="Grigoriev I."/>
            <person name="Martin F."/>
            <person name="Vilgalys R."/>
            <person name="Bonito G."/>
        </authorList>
    </citation>
    <scope>NUCLEOTIDE SEQUENCE [LARGE SCALE GENOMIC DNA]</scope>
    <source>
        <strain evidence="6 7">AG-77</strain>
    </source>
</reference>
<dbReference type="InterPro" id="IPR048491">
    <property type="entry name" value="XMAP215_CLASP_TOG"/>
</dbReference>
<sequence length="624" mass="66510">MASETAEEQAAEFLSPELIAEFGDSSWKVRLEAMEKLHELVDSNPGFEAELITRVLSKKPGWKESNFQVTTKLYGILQLQSQKLPSFSKACAALTIPAMIDKMGDIKLKKAAGDCLTAYAEALSLQFVLSQSYDPLKKLKAPKALADSLAWINQQLEDFGIAGLAIRELIDFLKFALGSANAAVRTNAVSVLGILRRFIGPGIRSFVEDCNSALLAAIDAEFAKVADMEPPQVSKGAVEESAGSTAAVEELFPKVDISNQFTTPLLEECGDANWKVRKEGLEKVAAIVDANKRIKPNLGGLPGALKLRLADSNKNLQILTMEICANLAVAMGKPFDKYARILCSNVASCLTDQKDNVRSASIAALEAFATQSGLDSLVSSLAVSLVTNSPTLRKDLLVWLTSFCNGAKERDVTLPDLSPLAPPVLQCLQDRSVEVRKAGQNFLPILMVNVGYDAIVSKCSDLKGAAKSAIMPMLEAAKPAPPPRPPSAAGAAKAIPPERGALSSLLRLARPEAKPDARNAMARPLGRGTLSNLPRLARPGVKPDAYPTKAPPPERNALSNLPHLAHPGVKLGARPATALPGAPSKIGTAKPTARNLPTMPGPPRGHELSVMFSRGLEVGTRYSS</sequence>